<proteinExistence type="predicted"/>
<feature type="compositionally biased region" description="Low complexity" evidence="1">
    <location>
        <begin position="364"/>
        <end position="397"/>
    </location>
</feature>
<evidence type="ECO:0000256" key="1">
    <source>
        <dbReference type="SAM" id="MobiDB-lite"/>
    </source>
</evidence>
<keyword evidence="3" id="KW-1185">Reference proteome</keyword>
<dbReference type="Gene3D" id="3.30.420.10">
    <property type="entry name" value="Ribonuclease H-like superfamily/Ribonuclease H"/>
    <property type="match status" value="1"/>
</dbReference>
<accession>A0ABN9RP67</accession>
<dbReference type="EMBL" id="CAUYUJ010007502">
    <property type="protein sequence ID" value="CAK0821000.1"/>
    <property type="molecule type" value="Genomic_DNA"/>
</dbReference>
<protein>
    <submittedName>
        <fullName evidence="2">Uncharacterized protein</fullName>
    </submittedName>
</protein>
<dbReference type="Proteomes" id="UP001189429">
    <property type="component" value="Unassembled WGS sequence"/>
</dbReference>
<gene>
    <name evidence="2" type="ORF">PCOR1329_LOCUS22446</name>
</gene>
<reference evidence="2" key="1">
    <citation type="submission" date="2023-10" db="EMBL/GenBank/DDBJ databases">
        <authorList>
            <person name="Chen Y."/>
            <person name="Shah S."/>
            <person name="Dougan E. K."/>
            <person name="Thang M."/>
            <person name="Chan C."/>
        </authorList>
    </citation>
    <scope>NUCLEOTIDE SEQUENCE [LARGE SCALE GENOMIC DNA]</scope>
</reference>
<evidence type="ECO:0000313" key="3">
    <source>
        <dbReference type="Proteomes" id="UP001189429"/>
    </source>
</evidence>
<evidence type="ECO:0000313" key="2">
    <source>
        <dbReference type="EMBL" id="CAK0821000.1"/>
    </source>
</evidence>
<sequence>MGSILLLWELGPDTGGPGYWVDRGGGHWKSPEGERAGDPRDIAEALLEDAQLMRRAAAAQHHDGTWPKARRRREFDETDCRRERDAEEDDLHRILGACEERQEKAILAGAQGYRRCGWGWAVLETTCQALCPSIRAATFGPLRGSRQINNKSELRAFISSLESTEGPMAHWADSEITFKGWRDRREECDHKTSENGDFWRRVRKALRDRPSTREDITMHHMNSHMDAQEAEDRQHAISEAKMGCYEWPRATAHLVRTRIAECTKDAIRSGPDESRVLKRARQTVMRHAALSGLQGRFATQCPGPPPAEGRRVSFYGVEPHETHPLRWPGYSPQIPVPTMDEAGTGEGTCVAVDPHNPKGEESPRGPGTAARSSSSTRAATTGPRTTSVRTPTSTWSG</sequence>
<feature type="region of interest" description="Disordered" evidence="1">
    <location>
        <begin position="340"/>
        <end position="397"/>
    </location>
</feature>
<name>A0ABN9RP67_9DINO</name>
<organism evidence="2 3">
    <name type="scientific">Prorocentrum cordatum</name>
    <dbReference type="NCBI Taxonomy" id="2364126"/>
    <lineage>
        <taxon>Eukaryota</taxon>
        <taxon>Sar</taxon>
        <taxon>Alveolata</taxon>
        <taxon>Dinophyceae</taxon>
        <taxon>Prorocentrales</taxon>
        <taxon>Prorocentraceae</taxon>
        <taxon>Prorocentrum</taxon>
    </lineage>
</organism>
<dbReference type="InterPro" id="IPR036397">
    <property type="entry name" value="RNaseH_sf"/>
</dbReference>
<comment type="caution">
    <text evidence="2">The sequence shown here is derived from an EMBL/GenBank/DDBJ whole genome shotgun (WGS) entry which is preliminary data.</text>
</comment>